<sequence>MDKLTRAERRELKNHKRQESQQQKNNLKLKEIVPKTLNQDKMFKEFFNNKNLLVHGLPGTGKSFLSLYLALNELEQFKEHRNVTIIRSVVPSRDMGFLPGSIKEKSKAYESPYIGICSELYGRADAYEILKQKGQLNFETSSFLRGMTIDNSIIIVDECQNMTYHELCTIITRMGKNSKVIFCGDYRQSDFKYDDEKVGVFHFMKIISSMKRHFSTIEMEIDDIVRSGLVKEFIIRKQNYENPKVVVVPNDAARMASEQKVFH</sequence>
<dbReference type="Pfam" id="PF02562">
    <property type="entry name" value="PhoH"/>
    <property type="match status" value="1"/>
</dbReference>
<feature type="domain" description="PhoH-like protein" evidence="4">
    <location>
        <begin position="32"/>
        <end position="233"/>
    </location>
</feature>
<organism evidence="5">
    <name type="scientific">uncultured Caudovirales phage</name>
    <dbReference type="NCBI Taxonomy" id="2100421"/>
    <lineage>
        <taxon>Viruses</taxon>
        <taxon>Duplodnaviria</taxon>
        <taxon>Heunggongvirae</taxon>
        <taxon>Uroviricota</taxon>
        <taxon>Caudoviricetes</taxon>
        <taxon>Peduoviridae</taxon>
        <taxon>Maltschvirus</taxon>
        <taxon>Maltschvirus maltsch</taxon>
    </lineage>
</organism>
<keyword evidence="2" id="KW-0067">ATP-binding</keyword>
<reference evidence="5" key="1">
    <citation type="submission" date="2020-05" db="EMBL/GenBank/DDBJ databases">
        <authorList>
            <person name="Chiriac C."/>
            <person name="Salcher M."/>
            <person name="Ghai R."/>
            <person name="Kavagutti S V."/>
        </authorList>
    </citation>
    <scope>NUCLEOTIDE SEQUENCE</scope>
</reference>
<dbReference type="InterPro" id="IPR027417">
    <property type="entry name" value="P-loop_NTPase"/>
</dbReference>
<name>A0A6J7WT01_9CAUD</name>
<feature type="compositionally biased region" description="Basic and acidic residues" evidence="3">
    <location>
        <begin position="1"/>
        <end position="11"/>
    </location>
</feature>
<accession>A0A6J7WT01</accession>
<dbReference type="GO" id="GO:0005524">
    <property type="term" value="F:ATP binding"/>
    <property type="evidence" value="ECO:0007669"/>
    <property type="project" value="UniProtKB-KW"/>
</dbReference>
<dbReference type="InterPro" id="IPR003714">
    <property type="entry name" value="PhoH"/>
</dbReference>
<feature type="region of interest" description="Disordered" evidence="3">
    <location>
        <begin position="1"/>
        <end position="26"/>
    </location>
</feature>
<dbReference type="Gene3D" id="3.40.50.300">
    <property type="entry name" value="P-loop containing nucleotide triphosphate hydrolases"/>
    <property type="match status" value="1"/>
</dbReference>
<evidence type="ECO:0000313" key="5">
    <source>
        <dbReference type="EMBL" id="CAB5221086.1"/>
    </source>
</evidence>
<dbReference type="EMBL" id="LR798288">
    <property type="protein sequence ID" value="CAB5221086.1"/>
    <property type="molecule type" value="Genomic_DNA"/>
</dbReference>
<protein>
    <submittedName>
        <fullName evidence="5">PhoH Phosphate starvation-inducible protein PhoH, predicted ATPase</fullName>
    </submittedName>
</protein>
<evidence type="ECO:0000256" key="1">
    <source>
        <dbReference type="ARBA" id="ARBA00022741"/>
    </source>
</evidence>
<dbReference type="PANTHER" id="PTHR30473:SF2">
    <property type="entry name" value="PIN DOMAIN-CONTAINING PROTEIN"/>
    <property type="match status" value="1"/>
</dbReference>
<gene>
    <name evidence="5" type="ORF">UFOVP247_80</name>
</gene>
<evidence type="ECO:0000256" key="3">
    <source>
        <dbReference type="SAM" id="MobiDB-lite"/>
    </source>
</evidence>
<proteinExistence type="predicted"/>
<keyword evidence="1" id="KW-0547">Nucleotide-binding</keyword>
<evidence type="ECO:0000259" key="4">
    <source>
        <dbReference type="Pfam" id="PF02562"/>
    </source>
</evidence>
<evidence type="ECO:0000256" key="2">
    <source>
        <dbReference type="ARBA" id="ARBA00022840"/>
    </source>
</evidence>
<dbReference type="SUPFAM" id="SSF52540">
    <property type="entry name" value="P-loop containing nucleoside triphosphate hydrolases"/>
    <property type="match status" value="1"/>
</dbReference>
<dbReference type="PANTHER" id="PTHR30473">
    <property type="entry name" value="PROTEIN PHOH"/>
    <property type="match status" value="1"/>
</dbReference>
<dbReference type="InterPro" id="IPR051451">
    <property type="entry name" value="PhoH2-like"/>
</dbReference>